<evidence type="ECO:0000256" key="2">
    <source>
        <dbReference type="ARBA" id="ARBA00004123"/>
    </source>
</evidence>
<keyword evidence="5" id="KW-0479">Metal-binding</keyword>
<dbReference type="GO" id="GO:0016787">
    <property type="term" value="F:hydrolase activity"/>
    <property type="evidence" value="ECO:0007669"/>
    <property type="project" value="UniProtKB-KW"/>
</dbReference>
<comment type="subcellular location">
    <subcellularLocation>
        <location evidence="2">Nucleus</location>
    </subcellularLocation>
</comment>
<dbReference type="Pfam" id="PF13359">
    <property type="entry name" value="DDE_Tnp_4"/>
    <property type="match status" value="1"/>
</dbReference>
<dbReference type="InterPro" id="IPR027806">
    <property type="entry name" value="HARBI1_dom"/>
</dbReference>
<dbReference type="EMBL" id="JBBPBK010000008">
    <property type="protein sequence ID" value="KAK9279188.1"/>
    <property type="molecule type" value="Genomic_DNA"/>
</dbReference>
<proteinExistence type="inferred from homology"/>
<sequence length="112" mass="12526">MADMARLMVSKKKEIMCMLESLRSLLNNCLGALDGTYIRVNVPEADKPRYRTRKNDIATNVLGVCSQDMQFTFVLPGWEGSAADSRVFITLLMLDIPMGRDFLPHIEASGIT</sequence>
<evidence type="ECO:0000256" key="1">
    <source>
        <dbReference type="ARBA" id="ARBA00001968"/>
    </source>
</evidence>
<dbReference type="PANTHER" id="PTHR22930">
    <property type="match status" value="1"/>
</dbReference>
<dbReference type="Proteomes" id="UP001415857">
    <property type="component" value="Unassembled WGS sequence"/>
</dbReference>
<evidence type="ECO:0000313" key="9">
    <source>
        <dbReference type="EMBL" id="KAK9279188.1"/>
    </source>
</evidence>
<name>A0AAP0WX28_LIQFO</name>
<accession>A0AAP0WX28</accession>
<keyword evidence="10" id="KW-1185">Reference proteome</keyword>
<comment type="caution">
    <text evidence="9">The sequence shown here is derived from an EMBL/GenBank/DDBJ whole genome shotgun (WGS) entry which is preliminary data.</text>
</comment>
<dbReference type="InterPro" id="IPR045249">
    <property type="entry name" value="HARBI1-like"/>
</dbReference>
<dbReference type="GO" id="GO:0046872">
    <property type="term" value="F:metal ion binding"/>
    <property type="evidence" value="ECO:0007669"/>
    <property type="project" value="UniProtKB-KW"/>
</dbReference>
<evidence type="ECO:0000256" key="7">
    <source>
        <dbReference type="ARBA" id="ARBA00023242"/>
    </source>
</evidence>
<keyword evidence="7" id="KW-0539">Nucleus</keyword>
<organism evidence="9 10">
    <name type="scientific">Liquidambar formosana</name>
    <name type="common">Formosan gum</name>
    <dbReference type="NCBI Taxonomy" id="63359"/>
    <lineage>
        <taxon>Eukaryota</taxon>
        <taxon>Viridiplantae</taxon>
        <taxon>Streptophyta</taxon>
        <taxon>Embryophyta</taxon>
        <taxon>Tracheophyta</taxon>
        <taxon>Spermatophyta</taxon>
        <taxon>Magnoliopsida</taxon>
        <taxon>eudicotyledons</taxon>
        <taxon>Gunneridae</taxon>
        <taxon>Pentapetalae</taxon>
        <taxon>Saxifragales</taxon>
        <taxon>Altingiaceae</taxon>
        <taxon>Liquidambar</taxon>
    </lineage>
</organism>
<dbReference type="PANTHER" id="PTHR22930:SF293">
    <property type="entry name" value="PROTEIN ALP1-LIKE"/>
    <property type="match status" value="1"/>
</dbReference>
<protein>
    <recommendedName>
        <fullName evidence="8">DDE Tnp4 domain-containing protein</fullName>
    </recommendedName>
</protein>
<dbReference type="GO" id="GO:0005634">
    <property type="term" value="C:nucleus"/>
    <property type="evidence" value="ECO:0007669"/>
    <property type="project" value="UniProtKB-SubCell"/>
</dbReference>
<evidence type="ECO:0000256" key="3">
    <source>
        <dbReference type="ARBA" id="ARBA00006958"/>
    </source>
</evidence>
<dbReference type="GO" id="GO:0004518">
    <property type="term" value="F:nuclease activity"/>
    <property type="evidence" value="ECO:0007669"/>
    <property type="project" value="UniProtKB-KW"/>
</dbReference>
<feature type="domain" description="DDE Tnp4" evidence="8">
    <location>
        <begin position="33"/>
        <end position="89"/>
    </location>
</feature>
<evidence type="ECO:0000256" key="4">
    <source>
        <dbReference type="ARBA" id="ARBA00022722"/>
    </source>
</evidence>
<evidence type="ECO:0000313" key="10">
    <source>
        <dbReference type="Proteomes" id="UP001415857"/>
    </source>
</evidence>
<gene>
    <name evidence="9" type="ORF">L1049_012866</name>
</gene>
<comment type="cofactor">
    <cofactor evidence="1">
        <name>a divalent metal cation</name>
        <dbReference type="ChEBI" id="CHEBI:60240"/>
    </cofactor>
</comment>
<dbReference type="AlphaFoldDB" id="A0AAP0WX28"/>
<evidence type="ECO:0000256" key="5">
    <source>
        <dbReference type="ARBA" id="ARBA00022723"/>
    </source>
</evidence>
<evidence type="ECO:0000256" key="6">
    <source>
        <dbReference type="ARBA" id="ARBA00022801"/>
    </source>
</evidence>
<evidence type="ECO:0000259" key="8">
    <source>
        <dbReference type="Pfam" id="PF13359"/>
    </source>
</evidence>
<keyword evidence="6" id="KW-0378">Hydrolase</keyword>
<reference evidence="9 10" key="1">
    <citation type="journal article" date="2024" name="Plant J.">
        <title>Genome sequences and population genomics reveal climatic adaptation and genomic divergence between two closely related sweetgum species.</title>
        <authorList>
            <person name="Xu W.Q."/>
            <person name="Ren C.Q."/>
            <person name="Zhang X.Y."/>
            <person name="Comes H.P."/>
            <person name="Liu X.H."/>
            <person name="Li Y.G."/>
            <person name="Kettle C.J."/>
            <person name="Jalonen R."/>
            <person name="Gaisberger H."/>
            <person name="Ma Y.Z."/>
            <person name="Qiu Y.X."/>
        </authorList>
    </citation>
    <scope>NUCLEOTIDE SEQUENCE [LARGE SCALE GENOMIC DNA]</scope>
    <source>
        <strain evidence="9">Hangzhou</strain>
    </source>
</reference>
<comment type="similarity">
    <text evidence="3">Belongs to the HARBI1 family.</text>
</comment>
<keyword evidence="4" id="KW-0540">Nuclease</keyword>